<dbReference type="InterPro" id="IPR046335">
    <property type="entry name" value="LacI/GalR-like_sensor"/>
</dbReference>
<dbReference type="GO" id="GO:0016853">
    <property type="term" value="F:isomerase activity"/>
    <property type="evidence" value="ECO:0007669"/>
    <property type="project" value="UniProtKB-KW"/>
</dbReference>
<dbReference type="SUPFAM" id="SSF53822">
    <property type="entry name" value="Periplasmic binding protein-like I"/>
    <property type="match status" value="1"/>
</dbReference>
<protein>
    <recommendedName>
        <fullName evidence="4">HTH lacI-type domain-containing protein</fullName>
    </recommendedName>
</protein>
<dbReference type="PANTHER" id="PTHR30146:SF109">
    <property type="entry name" value="HTH-TYPE TRANSCRIPTIONAL REGULATOR GALS"/>
    <property type="match status" value="1"/>
</dbReference>
<dbReference type="GO" id="GO:0003700">
    <property type="term" value="F:DNA-binding transcription factor activity"/>
    <property type="evidence" value="ECO:0007669"/>
    <property type="project" value="TreeGrafter"/>
</dbReference>
<keyword evidence="1" id="KW-0805">Transcription regulation</keyword>
<dbReference type="PROSITE" id="PS50932">
    <property type="entry name" value="HTH_LACI_2"/>
    <property type="match status" value="1"/>
</dbReference>
<evidence type="ECO:0000259" key="4">
    <source>
        <dbReference type="PROSITE" id="PS50932"/>
    </source>
</evidence>
<dbReference type="CDD" id="cd20010">
    <property type="entry name" value="PBP1_AglR-like"/>
    <property type="match status" value="1"/>
</dbReference>
<dbReference type="InterPro" id="IPR010982">
    <property type="entry name" value="Lambda_DNA-bd_dom_sf"/>
</dbReference>
<feature type="domain" description="HTH lacI-type" evidence="4">
    <location>
        <begin position="1"/>
        <end position="55"/>
    </location>
</feature>
<dbReference type="AlphaFoldDB" id="C9YFT7"/>
<accession>C9YFT7</accession>
<evidence type="ECO:0000256" key="2">
    <source>
        <dbReference type="ARBA" id="ARBA00023125"/>
    </source>
</evidence>
<evidence type="ECO:0000256" key="3">
    <source>
        <dbReference type="ARBA" id="ARBA00023163"/>
    </source>
</evidence>
<dbReference type="Gene3D" id="3.40.50.2300">
    <property type="match status" value="2"/>
</dbReference>
<keyword evidence="5" id="KW-0413">Isomerase</keyword>
<gene>
    <name evidence="5" type="ORF">Csp_B16370</name>
</gene>
<dbReference type="PANTHER" id="PTHR30146">
    <property type="entry name" value="LACI-RELATED TRANSCRIPTIONAL REPRESSOR"/>
    <property type="match status" value="1"/>
</dbReference>
<dbReference type="EMBL" id="FN543108">
    <property type="protein sequence ID" value="CBA32905.1"/>
    <property type="molecule type" value="Genomic_DNA"/>
</dbReference>
<dbReference type="InterPro" id="IPR000843">
    <property type="entry name" value="HTH_LacI"/>
</dbReference>
<dbReference type="SMART" id="SM00354">
    <property type="entry name" value="HTH_LACI"/>
    <property type="match status" value="1"/>
</dbReference>
<dbReference type="Pfam" id="PF13377">
    <property type="entry name" value="Peripla_BP_3"/>
    <property type="match status" value="1"/>
</dbReference>
<organism evidence="5">
    <name type="scientific">Curvibacter symbiont subsp. Hydra magnipapillata</name>
    <dbReference type="NCBI Taxonomy" id="667019"/>
    <lineage>
        <taxon>Bacteria</taxon>
        <taxon>Pseudomonadati</taxon>
        <taxon>Pseudomonadota</taxon>
        <taxon>Betaproteobacteria</taxon>
        <taxon>Burkholderiales</taxon>
        <taxon>Comamonadaceae</taxon>
        <taxon>Curvibacter</taxon>
    </lineage>
</organism>
<evidence type="ECO:0000313" key="5">
    <source>
        <dbReference type="EMBL" id="CBA32905.1"/>
    </source>
</evidence>
<keyword evidence="3" id="KW-0804">Transcription</keyword>
<evidence type="ECO:0000256" key="1">
    <source>
        <dbReference type="ARBA" id="ARBA00023015"/>
    </source>
</evidence>
<sequence>MSIQKLADALGLAPSTVSRALNGYADINVKTRQRVQEAARDMKYRPHPVAHRLATGRNGAIALMTSVRAGNYLDASFAALLSGAAEVLREQGYFAMSLALPVGDGELKELDRLIEGRLVDGVILARTRTFDSRVALLQERRIPFVTHGRTETNAPHAWVDTDNEQAFYVATRRLIELGHSHLGMINGPESMTYAQLRKRGFLRACNEAGIDQSRITIQHCEVTSQAGERAANEILNSPPQVTGLVCATDSQALGAMSACRHRGIQVGKDISVTGYGNSEAAAYASPPLSTIEHAIVDNGRHLAELLLRVMAGDDLNTLNRLEPVHFIERPSIGPMRQAPSRKVRTGTKS</sequence>
<name>C9YFT7_CURXX</name>
<dbReference type="InterPro" id="IPR028082">
    <property type="entry name" value="Peripla_BP_I"/>
</dbReference>
<dbReference type="Gene3D" id="1.10.260.40">
    <property type="entry name" value="lambda repressor-like DNA-binding domains"/>
    <property type="match status" value="1"/>
</dbReference>
<dbReference type="Pfam" id="PF00356">
    <property type="entry name" value="LacI"/>
    <property type="match status" value="1"/>
</dbReference>
<keyword evidence="2" id="KW-0238">DNA-binding</keyword>
<dbReference type="GO" id="GO:0000976">
    <property type="term" value="F:transcription cis-regulatory region binding"/>
    <property type="evidence" value="ECO:0007669"/>
    <property type="project" value="TreeGrafter"/>
</dbReference>
<reference evidence="5" key="1">
    <citation type="journal article" date="2010" name="Nature">
        <title>The Dynamic genome of Hydra.</title>
        <authorList>
            <person name="Chapman J.A."/>
            <person name="Kirkness E.F."/>
            <person name="Simakov O."/>
            <person name="Hampson S.E."/>
            <person name="Mitros T."/>
            <person name="Weinmaier T."/>
            <person name="Rattei T."/>
            <person name="Balasubramanian P.G."/>
            <person name="Borman J."/>
            <person name="Busam D."/>
            <person name="Disbennett K."/>
            <person name="Pfannkoch C."/>
            <person name="Sumin N."/>
            <person name="Sutton G."/>
            <person name="Viswanathan L."/>
            <person name="Walenz B."/>
            <person name="Goodstein D.M."/>
            <person name="Hellsten U."/>
            <person name="Kawashima T."/>
            <person name="Prochnik S.E."/>
            <person name="Putnam N.H."/>
            <person name="Shu S."/>
            <person name="Blumberg B."/>
            <person name="Dana C.E."/>
            <person name="Gee L."/>
            <person name="Kibler D.F."/>
            <person name="Law L."/>
            <person name="Lindgens D."/>
            <person name="Martinez D.E."/>
            <person name="Peng J."/>
            <person name="Wigge P.A."/>
            <person name="Bertulat B."/>
            <person name="Guder C."/>
            <person name="Nakamura Y."/>
            <person name="Ozbek S."/>
            <person name="Watanabe H."/>
            <person name="Khalturin K."/>
            <person name="Hemmrich G."/>
            <person name="Franke A."/>
            <person name="Augustin R."/>
            <person name="Fraune S."/>
            <person name="Hayakawa E."/>
            <person name="Hayakawa S."/>
            <person name="Hirose M."/>
            <person name="Hwang J."/>
            <person name="Ikeo K."/>
            <person name="Nishimiya-Fujisawa C."/>
            <person name="Ogura A."/>
            <person name="Takahashi T."/>
            <person name="Steinmetz P.R."/>
            <person name="Zhang X."/>
            <person name="Aufschnaiter R."/>
            <person name="Eder M.K."/>
            <person name="Gorny A.K."/>
            <person name="Salvenmoser W."/>
            <person name="Heimberg A.M."/>
            <person name="Wheeler B.M."/>
            <person name="Peterson K.J."/>
            <person name="Boettger A."/>
            <person name="Tischler P."/>
            <person name="Wolf A."/>
            <person name="Gojobori T."/>
            <person name="Remington K.A."/>
            <person name="Strausberg R.L."/>
            <person name="Venter J."/>
            <person name="Technau U."/>
            <person name="Hobmayer B."/>
            <person name="Bosch T.C."/>
            <person name="Holstein T.W."/>
            <person name="Fujisawa T."/>
            <person name="Bode H.R."/>
            <person name="David C.N."/>
            <person name="Rokhsar D.S."/>
            <person name="Steele R.E."/>
        </authorList>
    </citation>
    <scope>NUCLEOTIDE SEQUENCE</scope>
</reference>
<proteinExistence type="predicted"/>
<dbReference type="SUPFAM" id="SSF47413">
    <property type="entry name" value="lambda repressor-like DNA-binding domains"/>
    <property type="match status" value="1"/>
</dbReference>
<dbReference type="CDD" id="cd01392">
    <property type="entry name" value="HTH_LacI"/>
    <property type="match status" value="1"/>
</dbReference>